<evidence type="ECO:0000256" key="2">
    <source>
        <dbReference type="ARBA" id="ARBA00022723"/>
    </source>
</evidence>
<keyword evidence="2" id="KW-0479">Metal-binding</keyword>
<reference evidence="7" key="1">
    <citation type="journal article" date="2015" name="Nature">
        <title>Complex archaea that bridge the gap between prokaryotes and eukaryotes.</title>
        <authorList>
            <person name="Spang A."/>
            <person name="Saw J.H."/>
            <person name="Jorgensen S.L."/>
            <person name="Zaremba-Niedzwiedzka K."/>
            <person name="Martijn J."/>
            <person name="Lind A.E."/>
            <person name="van Eijk R."/>
            <person name="Schleper C."/>
            <person name="Guy L."/>
            <person name="Ettema T.J."/>
        </authorList>
    </citation>
    <scope>NUCLEOTIDE SEQUENCE</scope>
</reference>
<dbReference type="InterPro" id="IPR027450">
    <property type="entry name" value="AlkB-like"/>
</dbReference>
<keyword evidence="4" id="KW-0560">Oxidoreductase</keyword>
<dbReference type="PANTHER" id="PTHR16557:SF2">
    <property type="entry name" value="NUCLEIC ACID DIOXYGENASE ALKBH1"/>
    <property type="match status" value="1"/>
</dbReference>
<dbReference type="Gene3D" id="2.60.120.590">
    <property type="entry name" value="Alpha-ketoglutarate-dependent dioxygenase AlkB-like"/>
    <property type="match status" value="1"/>
</dbReference>
<evidence type="ECO:0000313" key="7">
    <source>
        <dbReference type="EMBL" id="KKN98745.1"/>
    </source>
</evidence>
<keyword evidence="5" id="KW-0408">Iron</keyword>
<dbReference type="InterPro" id="IPR005123">
    <property type="entry name" value="Oxoglu/Fe-dep_dioxygenase_dom"/>
</dbReference>
<feature type="domain" description="Fe2OG dioxygenase" evidence="6">
    <location>
        <begin position="116"/>
        <end position="217"/>
    </location>
</feature>
<dbReference type="GO" id="GO:0005737">
    <property type="term" value="C:cytoplasm"/>
    <property type="evidence" value="ECO:0007669"/>
    <property type="project" value="TreeGrafter"/>
</dbReference>
<comment type="caution">
    <text evidence="7">The sequence shown here is derived from an EMBL/GenBank/DDBJ whole genome shotgun (WGS) entry which is preliminary data.</text>
</comment>
<dbReference type="SUPFAM" id="SSF51197">
    <property type="entry name" value="Clavaminate synthase-like"/>
    <property type="match status" value="1"/>
</dbReference>
<dbReference type="PROSITE" id="PS51471">
    <property type="entry name" value="FE2OG_OXY"/>
    <property type="match status" value="1"/>
</dbReference>
<dbReference type="GO" id="GO:0035513">
    <property type="term" value="P:oxidative RNA demethylation"/>
    <property type="evidence" value="ECO:0007669"/>
    <property type="project" value="TreeGrafter"/>
</dbReference>
<dbReference type="AlphaFoldDB" id="A0A0F9V0F6"/>
<dbReference type="PANTHER" id="PTHR16557">
    <property type="entry name" value="ALKYLATED DNA REPAIR PROTEIN ALKB-RELATED"/>
    <property type="match status" value="1"/>
</dbReference>
<proteinExistence type="predicted"/>
<accession>A0A0F9V0F6</accession>
<dbReference type="NCBIfam" id="NF011930">
    <property type="entry name" value="PRK15401.1"/>
    <property type="match status" value="1"/>
</dbReference>
<evidence type="ECO:0000256" key="1">
    <source>
        <dbReference type="ARBA" id="ARBA00001954"/>
    </source>
</evidence>
<evidence type="ECO:0000256" key="5">
    <source>
        <dbReference type="ARBA" id="ARBA00023004"/>
    </source>
</evidence>
<dbReference type="InterPro" id="IPR037151">
    <property type="entry name" value="AlkB-like_sf"/>
</dbReference>
<dbReference type="EMBL" id="LAZR01000050">
    <property type="protein sequence ID" value="KKN98745.1"/>
    <property type="molecule type" value="Genomic_DNA"/>
</dbReference>
<protein>
    <recommendedName>
        <fullName evidence="6">Fe2OG dioxygenase domain-containing protein</fullName>
    </recommendedName>
</protein>
<dbReference type="Pfam" id="PF13532">
    <property type="entry name" value="2OG-FeII_Oxy_2"/>
    <property type="match status" value="1"/>
</dbReference>
<keyword evidence="3" id="KW-0223">Dioxygenase</keyword>
<organism evidence="7">
    <name type="scientific">marine sediment metagenome</name>
    <dbReference type="NCBI Taxonomy" id="412755"/>
    <lineage>
        <taxon>unclassified sequences</taxon>
        <taxon>metagenomes</taxon>
        <taxon>ecological metagenomes</taxon>
    </lineage>
</organism>
<name>A0A0F9V0F6_9ZZZZ</name>
<comment type="cofactor">
    <cofactor evidence="1">
        <name>Fe(2+)</name>
        <dbReference type="ChEBI" id="CHEBI:29033"/>
    </cofactor>
</comment>
<gene>
    <name evidence="7" type="ORF">LCGC14_0144250</name>
</gene>
<evidence type="ECO:0000259" key="6">
    <source>
        <dbReference type="PROSITE" id="PS51471"/>
    </source>
</evidence>
<evidence type="ECO:0000256" key="3">
    <source>
        <dbReference type="ARBA" id="ARBA00022964"/>
    </source>
</evidence>
<dbReference type="GO" id="GO:0035515">
    <property type="term" value="F:oxidative RNA demethylase activity"/>
    <property type="evidence" value="ECO:0007669"/>
    <property type="project" value="TreeGrafter"/>
</dbReference>
<evidence type="ECO:0000256" key="4">
    <source>
        <dbReference type="ARBA" id="ARBA00023002"/>
    </source>
</evidence>
<sequence>MAGTLDLFDDLPQEPERLAEGAWLLRGFALCDAAMLIDEIHRIANSSPFRHQVTPGGHSMSAAMTNCGGLGWVTDLQGYRYSVADPLTEHSWPEMPETFLQLAQRAAQAAEYHGFLPQSCLINRYETGARMSLHQDRDEQDLRAPIVSVSLGAPISFMFGGPKRADKPDRWKLEHGDVVVWGGASRLFYHGVAPLGKKADHPLTGAARYNLTFRKVY</sequence>
<dbReference type="GO" id="GO:0008198">
    <property type="term" value="F:ferrous iron binding"/>
    <property type="evidence" value="ECO:0007669"/>
    <property type="project" value="TreeGrafter"/>
</dbReference>
<dbReference type="GO" id="GO:0035516">
    <property type="term" value="F:broad specificity oxidative DNA demethylase activity"/>
    <property type="evidence" value="ECO:0007669"/>
    <property type="project" value="TreeGrafter"/>
</dbReference>
<dbReference type="InterPro" id="IPR004574">
    <property type="entry name" value="Alkb"/>
</dbReference>